<dbReference type="Gene3D" id="1.10.3210.10">
    <property type="entry name" value="Hypothetical protein af1432"/>
    <property type="match status" value="1"/>
</dbReference>
<dbReference type="Pfam" id="PF13286">
    <property type="entry name" value="HD_assoc"/>
    <property type="match status" value="1"/>
</dbReference>
<dbReference type="OrthoDB" id="9803619at2"/>
<dbReference type="SMART" id="SM00471">
    <property type="entry name" value="HDc"/>
    <property type="match status" value="1"/>
</dbReference>
<accession>F7XW93</accession>
<feature type="domain" description="HD" evidence="3">
    <location>
        <begin position="62"/>
        <end position="200"/>
    </location>
</feature>
<keyword evidence="1 2" id="KW-0378">Hydrolase</keyword>
<dbReference type="PROSITE" id="PS51831">
    <property type="entry name" value="HD"/>
    <property type="match status" value="1"/>
</dbReference>
<dbReference type="InterPro" id="IPR023023">
    <property type="entry name" value="dNTPase_2"/>
</dbReference>
<name>F7XW93_MIDMI</name>
<dbReference type="InterPro" id="IPR003607">
    <property type="entry name" value="HD/PDEase_dom"/>
</dbReference>
<dbReference type="NCBIfam" id="TIGR01353">
    <property type="entry name" value="dGTP_triPase"/>
    <property type="match status" value="1"/>
</dbReference>
<dbReference type="RefSeq" id="WP_013951150.1">
    <property type="nucleotide sequence ID" value="NC_015722.1"/>
</dbReference>
<dbReference type="GO" id="GO:0006203">
    <property type="term" value="P:dGTP catabolic process"/>
    <property type="evidence" value="ECO:0007669"/>
    <property type="project" value="TreeGrafter"/>
</dbReference>
<reference evidence="4 5" key="1">
    <citation type="journal article" date="2011" name="Mol. Biol. Evol.">
        <title>Phylogenomic evidence for the presence of a flagellum and cbb3 oxidase in the free-living mitochondrial ancestor.</title>
        <authorList>
            <person name="Sassera D."/>
            <person name="Lo N."/>
            <person name="Epis S."/>
            <person name="D'Auria G."/>
            <person name="Montagna M."/>
            <person name="Comandatore F."/>
            <person name="Horner D."/>
            <person name="Pereto J."/>
            <person name="Luciano A.M."/>
            <person name="Franciosi F."/>
            <person name="Ferri E."/>
            <person name="Crotti E."/>
            <person name="Bazzocchi C."/>
            <person name="Daffonchio D."/>
            <person name="Sacchi L."/>
            <person name="Moya A."/>
            <person name="Latorre A."/>
            <person name="Bandi C."/>
        </authorList>
    </citation>
    <scope>NUCLEOTIDE SEQUENCE [LARGE SCALE GENOMIC DNA]</scope>
    <source>
        <strain evidence="4 5">IricVA</strain>
    </source>
</reference>
<dbReference type="Proteomes" id="UP000006639">
    <property type="component" value="Chromosome"/>
</dbReference>
<dbReference type="GO" id="GO:0008832">
    <property type="term" value="F:dGTPase activity"/>
    <property type="evidence" value="ECO:0007669"/>
    <property type="project" value="TreeGrafter"/>
</dbReference>
<dbReference type="AlphaFoldDB" id="F7XW93"/>
<keyword evidence="5" id="KW-1185">Reference proteome</keyword>
<organism evidence="4 5">
    <name type="scientific">Midichloria mitochondrii (strain IricVA)</name>
    <dbReference type="NCBI Taxonomy" id="696127"/>
    <lineage>
        <taxon>Bacteria</taxon>
        <taxon>Pseudomonadati</taxon>
        <taxon>Pseudomonadota</taxon>
        <taxon>Alphaproteobacteria</taxon>
        <taxon>Rickettsiales</taxon>
        <taxon>Candidatus Midichloriaceae</taxon>
        <taxon>Candidatus Midichloria</taxon>
    </lineage>
</organism>
<dbReference type="SUPFAM" id="SSF109604">
    <property type="entry name" value="HD-domain/PDEase-like"/>
    <property type="match status" value="1"/>
</dbReference>
<evidence type="ECO:0000259" key="3">
    <source>
        <dbReference type="PROSITE" id="PS51831"/>
    </source>
</evidence>
<dbReference type="PANTHER" id="PTHR11373">
    <property type="entry name" value="DEOXYNUCLEOSIDE TRIPHOSPHATE TRIPHOSPHOHYDROLASE"/>
    <property type="match status" value="1"/>
</dbReference>
<dbReference type="InterPro" id="IPR006674">
    <property type="entry name" value="HD_domain"/>
</dbReference>
<dbReference type="HOGENOM" id="CLU_028163_1_0_5"/>
<dbReference type="NCBIfam" id="NF002326">
    <property type="entry name" value="PRK01286.1-1"/>
    <property type="match status" value="1"/>
</dbReference>
<dbReference type="HAMAP" id="MF_01212">
    <property type="entry name" value="dGTPase_type2"/>
    <property type="match status" value="1"/>
</dbReference>
<evidence type="ECO:0000256" key="1">
    <source>
        <dbReference type="ARBA" id="ARBA00022801"/>
    </source>
</evidence>
<dbReference type="InterPro" id="IPR050135">
    <property type="entry name" value="dGTPase-like"/>
</dbReference>
<dbReference type="CDD" id="cd00077">
    <property type="entry name" value="HDc"/>
    <property type="match status" value="1"/>
</dbReference>
<sequence>MDISKYASNPTESLGRIHREKENPQLIFLNDKNRIIFSSSFRRLEYKTQVFVNHSGDHYRTRLTHSLEVAAVAKLIARSLQLNEDLAEVIALSHDLGHPPFGHAGEDGLAEAMQDFEGFDHNFHTLKVIAQLEKGVFFENGLNLSYEIIEGLAKHNGPFNLESEFAKKVSELFAPFNLQLDKYPTLEAQVASLADDIAYCAHDIDDGLRAGFISFEELMQLSIIKMATSNRPFNKNNYQYLINNIREIMINDLLTETKKRITDNAFSSIQAIRKHCSWVVAFSSEMEEQKNEIKNFLMNNVYRNYNINRMRYKAKTLMHDLFYYFMEEPGCLPTNWNKKIINSDLKERAIIIGDYIAGMTDRFAIDEHKRIFYPNTSNKIHD</sequence>
<protein>
    <recommendedName>
        <fullName evidence="2">Deoxyguanosinetriphosphate triphosphohydrolase-like protein</fullName>
    </recommendedName>
</protein>
<dbReference type="STRING" id="696127.midi_00645"/>
<evidence type="ECO:0000313" key="5">
    <source>
        <dbReference type="Proteomes" id="UP000006639"/>
    </source>
</evidence>
<proteinExistence type="inferred from homology"/>
<dbReference type="EMBL" id="CP002130">
    <property type="protein sequence ID" value="AEI88942.1"/>
    <property type="molecule type" value="Genomic_DNA"/>
</dbReference>
<evidence type="ECO:0000256" key="2">
    <source>
        <dbReference type="HAMAP-Rule" id="MF_01212"/>
    </source>
</evidence>
<dbReference type="Pfam" id="PF01966">
    <property type="entry name" value="HD"/>
    <property type="match status" value="1"/>
</dbReference>
<dbReference type="InterPro" id="IPR006261">
    <property type="entry name" value="dGTPase"/>
</dbReference>
<dbReference type="InterPro" id="IPR026875">
    <property type="entry name" value="PHydrolase_assoc_dom"/>
</dbReference>
<comment type="similarity">
    <text evidence="2">Belongs to the dGTPase family. Type 2 subfamily.</text>
</comment>
<dbReference type="KEGG" id="mmn:midi_00645"/>
<evidence type="ECO:0000313" key="4">
    <source>
        <dbReference type="EMBL" id="AEI88942.1"/>
    </source>
</evidence>
<dbReference type="PANTHER" id="PTHR11373:SF43">
    <property type="entry name" value="DEOXYGUANOSINETRIPHOSPHATE TRIPHOSPHOHYDROLASE-LIKE PROTEIN"/>
    <property type="match status" value="1"/>
</dbReference>
<gene>
    <name evidence="4" type="primary">dgt</name>
    <name evidence="4" type="ordered locus">midi_00645</name>
</gene>